<comment type="caution">
    <text evidence="3">The sequence shown here is derived from an EMBL/GenBank/DDBJ whole genome shotgun (WGS) entry which is preliminary data.</text>
</comment>
<proteinExistence type="predicted"/>
<dbReference type="InterPro" id="IPR001849">
    <property type="entry name" value="PH_domain"/>
</dbReference>
<evidence type="ECO:0000313" key="4">
    <source>
        <dbReference type="Proteomes" id="UP000232688"/>
    </source>
</evidence>
<dbReference type="EMBL" id="LLXH01000910">
    <property type="protein sequence ID" value="PKC62022.1"/>
    <property type="molecule type" value="Genomic_DNA"/>
</dbReference>
<dbReference type="VEuPathDB" id="FungiDB:FUN_003759"/>
<dbReference type="SMART" id="SM00233">
    <property type="entry name" value="PH"/>
    <property type="match status" value="1"/>
</dbReference>
<dbReference type="GO" id="GO:0030036">
    <property type="term" value="P:actin cytoskeleton organization"/>
    <property type="evidence" value="ECO:0007669"/>
    <property type="project" value="TreeGrafter"/>
</dbReference>
<dbReference type="InterPro" id="IPR036028">
    <property type="entry name" value="SH3-like_dom_sf"/>
</dbReference>
<dbReference type="CDD" id="cd00174">
    <property type="entry name" value="SH3"/>
    <property type="match status" value="1"/>
</dbReference>
<feature type="region of interest" description="Disordered" evidence="2">
    <location>
        <begin position="660"/>
        <end position="736"/>
    </location>
</feature>
<dbReference type="Gene3D" id="1.10.150.50">
    <property type="entry name" value="Transcription Factor, Ets-1"/>
    <property type="match status" value="1"/>
</dbReference>
<dbReference type="Pfam" id="PF07647">
    <property type="entry name" value="SAM_2"/>
    <property type="match status" value="1"/>
</dbReference>
<dbReference type="SMART" id="SM00326">
    <property type="entry name" value="SH3"/>
    <property type="match status" value="1"/>
</dbReference>
<dbReference type="Proteomes" id="UP000232688">
    <property type="component" value="Unassembled WGS sequence"/>
</dbReference>
<dbReference type="PANTHER" id="PTHR12092">
    <property type="entry name" value="PLECKSTRIN"/>
    <property type="match status" value="1"/>
</dbReference>
<dbReference type="InterPro" id="IPR011993">
    <property type="entry name" value="PH-like_dom_sf"/>
</dbReference>
<dbReference type="AlphaFoldDB" id="A0A2I1EAJ6"/>
<dbReference type="InterPro" id="IPR001452">
    <property type="entry name" value="SH3_domain"/>
</dbReference>
<dbReference type="Pfam" id="PF00169">
    <property type="entry name" value="PH"/>
    <property type="match status" value="1"/>
</dbReference>
<organism evidence="3 4">
    <name type="scientific">Rhizophagus irregularis</name>
    <dbReference type="NCBI Taxonomy" id="588596"/>
    <lineage>
        <taxon>Eukaryota</taxon>
        <taxon>Fungi</taxon>
        <taxon>Fungi incertae sedis</taxon>
        <taxon>Mucoromycota</taxon>
        <taxon>Glomeromycotina</taxon>
        <taxon>Glomeromycetes</taxon>
        <taxon>Glomerales</taxon>
        <taxon>Glomeraceae</taxon>
        <taxon>Rhizophagus</taxon>
    </lineage>
</organism>
<dbReference type="PANTHER" id="PTHR12092:SF16">
    <property type="entry name" value="PH DOMAIN-CONTAINING PROTEIN"/>
    <property type="match status" value="1"/>
</dbReference>
<dbReference type="PROSITE" id="PS50003">
    <property type="entry name" value="PH_DOMAIN"/>
    <property type="match status" value="1"/>
</dbReference>
<dbReference type="CDD" id="cd09535">
    <property type="entry name" value="SAM_BOI-like_fungal"/>
    <property type="match status" value="1"/>
</dbReference>
<dbReference type="Gene3D" id="2.30.29.30">
    <property type="entry name" value="Pleckstrin-homology domain (PH domain)/Phosphotyrosine-binding domain (PTB)"/>
    <property type="match status" value="1"/>
</dbReference>
<evidence type="ECO:0000313" key="3">
    <source>
        <dbReference type="EMBL" id="PKC62022.1"/>
    </source>
</evidence>
<feature type="region of interest" description="Disordered" evidence="2">
    <location>
        <begin position="148"/>
        <end position="213"/>
    </location>
</feature>
<dbReference type="SUPFAM" id="SSF50729">
    <property type="entry name" value="PH domain-like"/>
    <property type="match status" value="1"/>
</dbReference>
<dbReference type="OrthoDB" id="73680at2759"/>
<reference evidence="3 4" key="1">
    <citation type="submission" date="2017-10" db="EMBL/GenBank/DDBJ databases">
        <title>Extensive intraspecific genome diversity in a model arbuscular mycorrhizal fungus.</title>
        <authorList>
            <person name="Chen E.C.H."/>
            <person name="Morin E."/>
            <person name="Baudet D."/>
            <person name="Noel J."/>
            <person name="Ndikumana S."/>
            <person name="Charron P."/>
            <person name="St-Onge C."/>
            <person name="Giorgi J."/>
            <person name="Grigoriev I.V."/>
            <person name="Roux C."/>
            <person name="Martin F.M."/>
            <person name="Corradi N."/>
        </authorList>
    </citation>
    <scope>NUCLEOTIDE SEQUENCE [LARGE SCALE GENOMIC DNA]</scope>
    <source>
        <strain evidence="3 4">A1</strain>
    </source>
</reference>
<feature type="compositionally biased region" description="Low complexity" evidence="2">
    <location>
        <begin position="163"/>
        <end position="178"/>
    </location>
</feature>
<feature type="compositionally biased region" description="Polar residues" evidence="2">
    <location>
        <begin position="148"/>
        <end position="158"/>
    </location>
</feature>
<dbReference type="PROSITE" id="PS50002">
    <property type="entry name" value="SH3"/>
    <property type="match status" value="1"/>
</dbReference>
<reference evidence="3 4" key="2">
    <citation type="submission" date="2017-10" db="EMBL/GenBank/DDBJ databases">
        <title>Genome analyses suggest a sexual origin of heterokaryosis in a supposedly ancient asexual fungus.</title>
        <authorList>
            <person name="Corradi N."/>
            <person name="Sedzielewska K."/>
            <person name="Noel J."/>
            <person name="Charron P."/>
            <person name="Farinelli L."/>
            <person name="Marton T."/>
            <person name="Kruger M."/>
            <person name="Pelin A."/>
            <person name="Brachmann A."/>
            <person name="Corradi N."/>
        </authorList>
    </citation>
    <scope>NUCLEOTIDE SEQUENCE [LARGE SCALE GENOMIC DNA]</scope>
    <source>
        <strain evidence="3 4">A1</strain>
    </source>
</reference>
<feature type="region of interest" description="Disordered" evidence="2">
    <location>
        <begin position="404"/>
        <end position="432"/>
    </location>
</feature>
<protein>
    <submittedName>
        <fullName evidence="3">Uncharacterized protein</fullName>
    </submittedName>
</protein>
<dbReference type="InterPro" id="IPR001660">
    <property type="entry name" value="SAM"/>
</dbReference>
<evidence type="ECO:0000256" key="1">
    <source>
        <dbReference type="ARBA" id="ARBA00022443"/>
    </source>
</evidence>
<dbReference type="InterPro" id="IPR013761">
    <property type="entry name" value="SAM/pointed_sf"/>
</dbReference>
<feature type="compositionally biased region" description="Polar residues" evidence="2">
    <location>
        <begin position="179"/>
        <end position="189"/>
    </location>
</feature>
<dbReference type="SUPFAM" id="SSF47769">
    <property type="entry name" value="SAM/Pointed domain"/>
    <property type="match status" value="1"/>
</dbReference>
<sequence>MTLETVYAIHSFEAENDDEIPFQVGEPIIILEKDDLYGDSWWKGKNIHGQIGLFPMTYISYERPTPISPVNLSSFSNNDSSKDLPATPTSALNMHESDLDLPLPPFRMPSPSIDETIDDIQDKLQRMAMKTEEEQIYQDQLVQQNHIWSPKNGRSNSKLFMVSSSGSSSTSSRMSSTGKQQSSPHSQFESVDITKKVETPSPSTAVNGRQPGGYPHPVSWNVEQVCMWLSKKGFEAEIHHFAENDITGDILINLSISTLLKELNISSFGKRVHIMNAINELKRQFSLGSENDDVSDLEEYHNTQPSSFYQQNNIYSHQSMDSTVNLHHHYGVPSNLSLSQLPQVNESFGFPDSPRVSTTNLTKNYPPTYYTHSQRVDDAEGANIETVNPKSSNKKEKLFAKLNIGKRNTNPPLKIKDKPRTSSTGGWDFNKDEEKVELMKNKRVKNRSDGDEAYLSLEEQEKSRSLSFIQNRKKRPTIMDRSSLVGSQLGLPKRSLDMEKFQNSKPNPSPLSGSRNTNYFFENIDNNGYLNEETFKSIGTPDYSGWLKKQGDKYKTWKSRYCILKGVNLYYFKNDKEIESSHVKGYINLTGYRIIPDENLLHGKYGFKLVHDVEKSHNFAHEEVDKLKGWMKAMMKATIERDSKAPVISSSNIATVPLSEARKLTPRPPDPRRPSVSSAAINKVTSPILRPISPLSQRTGSPIPTRPLSPAFQTIHNSTSPLMRPFSNNRSTMGFI</sequence>
<dbReference type="VEuPathDB" id="FungiDB:RhiirA1_538789"/>
<dbReference type="SUPFAM" id="SSF50044">
    <property type="entry name" value="SH3-domain"/>
    <property type="match status" value="1"/>
</dbReference>
<accession>A0A2I1EAJ6</accession>
<dbReference type="Pfam" id="PF00018">
    <property type="entry name" value="SH3_1"/>
    <property type="match status" value="1"/>
</dbReference>
<keyword evidence="1" id="KW-0728">SH3 domain</keyword>
<name>A0A2I1EAJ6_9GLOM</name>
<feature type="compositionally biased region" description="Polar residues" evidence="2">
    <location>
        <begin position="675"/>
        <end position="685"/>
    </location>
</feature>
<evidence type="ECO:0000256" key="2">
    <source>
        <dbReference type="SAM" id="MobiDB-lite"/>
    </source>
</evidence>
<dbReference type="GO" id="GO:0005886">
    <property type="term" value="C:plasma membrane"/>
    <property type="evidence" value="ECO:0007669"/>
    <property type="project" value="TreeGrafter"/>
</dbReference>
<dbReference type="InterPro" id="IPR037370">
    <property type="entry name" value="Pleckstrin"/>
</dbReference>
<dbReference type="SMART" id="SM00454">
    <property type="entry name" value="SAM"/>
    <property type="match status" value="1"/>
</dbReference>
<dbReference type="VEuPathDB" id="FungiDB:RhiirFUN_005894"/>
<gene>
    <name evidence="3" type="ORF">RhiirA1_538789</name>
</gene>
<dbReference type="PROSITE" id="PS50105">
    <property type="entry name" value="SAM_DOMAIN"/>
    <property type="match status" value="1"/>
</dbReference>
<feature type="compositionally biased region" description="Polar residues" evidence="2">
    <location>
        <begin position="711"/>
        <end position="736"/>
    </location>
</feature>
<dbReference type="Gene3D" id="2.30.30.40">
    <property type="entry name" value="SH3 Domains"/>
    <property type="match status" value="1"/>
</dbReference>